<evidence type="ECO:0000313" key="2">
    <source>
        <dbReference type="Proteomes" id="UP000324897"/>
    </source>
</evidence>
<protein>
    <submittedName>
        <fullName evidence="1">Uncharacterized protein</fullName>
    </submittedName>
</protein>
<dbReference type="AlphaFoldDB" id="A0A5J9VZ74"/>
<dbReference type="EMBL" id="RWGY01000007">
    <property type="protein sequence ID" value="TVU40937.1"/>
    <property type="molecule type" value="Genomic_DNA"/>
</dbReference>
<proteinExistence type="predicted"/>
<evidence type="ECO:0000313" key="1">
    <source>
        <dbReference type="EMBL" id="TVU40937.1"/>
    </source>
</evidence>
<dbReference type="Proteomes" id="UP000324897">
    <property type="component" value="Chromosome 4"/>
</dbReference>
<dbReference type="Gramene" id="TVU40937">
    <property type="protein sequence ID" value="TVU40937"/>
    <property type="gene ID" value="EJB05_14422"/>
</dbReference>
<accession>A0A5J9VZ74</accession>
<gene>
    <name evidence="1" type="ORF">EJB05_14422</name>
</gene>
<sequence>MLMVTEPSAEARLSRFEDETLEGIALAATHWCSYCEIGSSAPGITAHFVMLMVTEPSAEARLSRFEDETLEGIALAATHWVCSYESRPRNSEQACLDFATVHSTQCLCSQEKVLYVCQKIEY</sequence>
<organism evidence="1 2">
    <name type="scientific">Eragrostis curvula</name>
    <name type="common">weeping love grass</name>
    <dbReference type="NCBI Taxonomy" id="38414"/>
    <lineage>
        <taxon>Eukaryota</taxon>
        <taxon>Viridiplantae</taxon>
        <taxon>Streptophyta</taxon>
        <taxon>Embryophyta</taxon>
        <taxon>Tracheophyta</taxon>
        <taxon>Spermatophyta</taxon>
        <taxon>Magnoliopsida</taxon>
        <taxon>Liliopsida</taxon>
        <taxon>Poales</taxon>
        <taxon>Poaceae</taxon>
        <taxon>PACMAD clade</taxon>
        <taxon>Chloridoideae</taxon>
        <taxon>Eragrostideae</taxon>
        <taxon>Eragrostidinae</taxon>
        <taxon>Eragrostis</taxon>
    </lineage>
</organism>
<keyword evidence="2" id="KW-1185">Reference proteome</keyword>
<comment type="caution">
    <text evidence="1">The sequence shown here is derived from an EMBL/GenBank/DDBJ whole genome shotgun (WGS) entry which is preliminary data.</text>
</comment>
<name>A0A5J9VZ74_9POAL</name>
<reference evidence="1 2" key="1">
    <citation type="journal article" date="2019" name="Sci. Rep.">
        <title>A high-quality genome of Eragrostis curvula grass provides insights into Poaceae evolution and supports new strategies to enhance forage quality.</title>
        <authorList>
            <person name="Carballo J."/>
            <person name="Santos B.A.C.M."/>
            <person name="Zappacosta D."/>
            <person name="Garbus I."/>
            <person name="Selva J.P."/>
            <person name="Gallo C.A."/>
            <person name="Diaz A."/>
            <person name="Albertini E."/>
            <person name="Caccamo M."/>
            <person name="Echenique V."/>
        </authorList>
    </citation>
    <scope>NUCLEOTIDE SEQUENCE [LARGE SCALE GENOMIC DNA]</scope>
    <source>
        <strain evidence="2">cv. Victoria</strain>
        <tissue evidence="1">Leaf</tissue>
    </source>
</reference>